<dbReference type="InterPro" id="IPR050810">
    <property type="entry name" value="Bact_Secretion_Sys_Channel"/>
</dbReference>
<feature type="region of interest" description="Disordered" evidence="2">
    <location>
        <begin position="284"/>
        <end position="318"/>
    </location>
</feature>
<comment type="caution">
    <text evidence="4">The sequence shown here is derived from an EMBL/GenBank/DDBJ whole genome shotgun (WGS) entry which is preliminary data.</text>
</comment>
<dbReference type="Pfam" id="PF00263">
    <property type="entry name" value="Secretin"/>
    <property type="match status" value="1"/>
</dbReference>
<gene>
    <name evidence="4" type="ORF">HOV93_28300</name>
</gene>
<dbReference type="Proteomes" id="UP000551616">
    <property type="component" value="Unassembled WGS sequence"/>
</dbReference>
<dbReference type="GO" id="GO:0015627">
    <property type="term" value="C:type II protein secretion system complex"/>
    <property type="evidence" value="ECO:0007669"/>
    <property type="project" value="TreeGrafter"/>
</dbReference>
<dbReference type="RefSeq" id="WP_207397072.1">
    <property type="nucleotide sequence ID" value="NZ_JABRWO010000007.1"/>
</dbReference>
<evidence type="ECO:0000313" key="5">
    <source>
        <dbReference type="Proteomes" id="UP000551616"/>
    </source>
</evidence>
<dbReference type="PANTHER" id="PTHR30332:SF17">
    <property type="entry name" value="TYPE IV PILIATION SYSTEM PROTEIN DR_0774-RELATED"/>
    <property type="match status" value="1"/>
</dbReference>
<feature type="region of interest" description="Disordered" evidence="2">
    <location>
        <begin position="24"/>
        <end position="48"/>
    </location>
</feature>
<dbReference type="InterPro" id="IPR004846">
    <property type="entry name" value="T2SS/T3SS_dom"/>
</dbReference>
<dbReference type="EMBL" id="JABRWO010000007">
    <property type="protein sequence ID" value="MBA2115646.1"/>
    <property type="molecule type" value="Genomic_DNA"/>
</dbReference>
<keyword evidence="5" id="KW-1185">Reference proteome</keyword>
<evidence type="ECO:0000256" key="1">
    <source>
        <dbReference type="RuleBase" id="RU004003"/>
    </source>
</evidence>
<organism evidence="4 5">
    <name type="scientific">Bremerella alba</name>
    <dbReference type="NCBI Taxonomy" id="980252"/>
    <lineage>
        <taxon>Bacteria</taxon>
        <taxon>Pseudomonadati</taxon>
        <taxon>Planctomycetota</taxon>
        <taxon>Planctomycetia</taxon>
        <taxon>Pirellulales</taxon>
        <taxon>Pirellulaceae</taxon>
        <taxon>Bremerella</taxon>
    </lineage>
</organism>
<evidence type="ECO:0000313" key="4">
    <source>
        <dbReference type="EMBL" id="MBA2115646.1"/>
    </source>
</evidence>
<dbReference type="PANTHER" id="PTHR30332">
    <property type="entry name" value="PROBABLE GENERAL SECRETION PATHWAY PROTEIN D"/>
    <property type="match status" value="1"/>
</dbReference>
<dbReference type="AlphaFoldDB" id="A0A7V8V6I7"/>
<protein>
    <recommendedName>
        <fullName evidence="3">Type II/III secretion system secretin-like domain-containing protein</fullName>
    </recommendedName>
</protein>
<feature type="domain" description="Type II/III secretion system secretin-like" evidence="3">
    <location>
        <begin position="160"/>
        <end position="277"/>
    </location>
</feature>
<comment type="similarity">
    <text evidence="1">Belongs to the bacterial secretin family.</text>
</comment>
<proteinExistence type="inferred from homology"/>
<reference evidence="4 5" key="1">
    <citation type="submission" date="2020-05" db="EMBL/GenBank/DDBJ databases">
        <title>Bremerella alba sp. nov., a novel planctomycete isolated from the surface of the macroalga Fucus spiralis.</title>
        <authorList>
            <person name="Godinho O."/>
            <person name="Botelho R."/>
            <person name="Albuquerque L."/>
            <person name="Wiegand S."/>
            <person name="Da Costa M.S."/>
            <person name="Lobo-Da-Cunha A."/>
            <person name="Jogler C."/>
            <person name="Lage O.M."/>
        </authorList>
    </citation>
    <scope>NUCLEOTIDE SEQUENCE [LARGE SCALE GENOMIC DNA]</scope>
    <source>
        <strain evidence="4 5">FF15</strain>
    </source>
</reference>
<feature type="compositionally biased region" description="Low complexity" evidence="2">
    <location>
        <begin position="289"/>
        <end position="302"/>
    </location>
</feature>
<evidence type="ECO:0000256" key="2">
    <source>
        <dbReference type="SAM" id="MobiDB-lite"/>
    </source>
</evidence>
<sequence>MLEKTLPLLVLCLLPTIVVSQPPSITPQGAAPSRPFGPTAESEEKQRQSVEQLQQLVESPESLTKEIQRLRKLTGKHEQVVVSVKVCELSLTKAQNVVFNVGDIDAKSLRPNGFGATLSAGDLDAPAQAFDIKQSDNLRESVCIRVIENDATLKKVVAELEKSGALKVLTESTLVTVSGRPASLHIGGEFPTPVAQRSGDSAIEFKAFGTQLYLAPEVLSQKRIRLEVRPTISEIDPSHSVKMGDVTVPGLRVRGVSTSVEMGDGQTFVLAGLVQRRPILKAREKLDLPSEAPEPSSSQQSDDNNDDPCQNETEETELIVMFRPEIVEAL</sequence>
<name>A0A7V8V6I7_9BACT</name>
<accession>A0A7V8V6I7</accession>
<dbReference type="GO" id="GO:0009306">
    <property type="term" value="P:protein secretion"/>
    <property type="evidence" value="ECO:0007669"/>
    <property type="project" value="InterPro"/>
</dbReference>
<evidence type="ECO:0000259" key="3">
    <source>
        <dbReference type="Pfam" id="PF00263"/>
    </source>
</evidence>